<name>A0A1H9YCX3_9RHOB</name>
<sequence length="73" mass="8054">MAGLRRSCVSEEGETVDRLVWRIFGRQDGRLVELTLDLNTGLASAGPILPAGLRVLLPDEPAVPKRAMVRLWD</sequence>
<dbReference type="Proteomes" id="UP000199180">
    <property type="component" value="Unassembled WGS sequence"/>
</dbReference>
<evidence type="ECO:0000313" key="2">
    <source>
        <dbReference type="Proteomes" id="UP000199180"/>
    </source>
</evidence>
<dbReference type="Pfam" id="PF05489">
    <property type="entry name" value="Phage_tail_X"/>
    <property type="match status" value="1"/>
</dbReference>
<evidence type="ECO:0000313" key="1">
    <source>
        <dbReference type="EMBL" id="SES66671.1"/>
    </source>
</evidence>
<dbReference type="OrthoDB" id="8759063at2"/>
<dbReference type="EMBL" id="FOHO01000001">
    <property type="protein sequence ID" value="SES66671.1"/>
    <property type="molecule type" value="Genomic_DNA"/>
</dbReference>
<gene>
    <name evidence="1" type="ORF">SAMN04489858_101119</name>
</gene>
<protein>
    <submittedName>
        <fullName evidence="1">P2-like prophage tail protein X</fullName>
    </submittedName>
</protein>
<dbReference type="InterPro" id="IPR008861">
    <property type="entry name" value="GpX-like"/>
</dbReference>
<proteinExistence type="predicted"/>
<accession>A0A1H9YCX3</accession>
<keyword evidence="2" id="KW-1185">Reference proteome</keyword>
<reference evidence="1 2" key="1">
    <citation type="submission" date="2016-10" db="EMBL/GenBank/DDBJ databases">
        <authorList>
            <person name="de Groot N.N."/>
        </authorList>
    </citation>
    <scope>NUCLEOTIDE SEQUENCE [LARGE SCALE GENOMIC DNA]</scope>
    <source>
        <strain evidence="1 2">DSM 17862</strain>
    </source>
</reference>
<dbReference type="AlphaFoldDB" id="A0A1H9YCX3"/>
<organism evidence="1 2">
    <name type="scientific">Paracoccus homiensis</name>
    <dbReference type="NCBI Taxonomy" id="364199"/>
    <lineage>
        <taxon>Bacteria</taxon>
        <taxon>Pseudomonadati</taxon>
        <taxon>Pseudomonadota</taxon>
        <taxon>Alphaproteobacteria</taxon>
        <taxon>Rhodobacterales</taxon>
        <taxon>Paracoccaceae</taxon>
        <taxon>Paracoccus</taxon>
    </lineage>
</organism>
<dbReference type="STRING" id="364199.SAMN04489858_101119"/>